<comment type="caution">
    <text evidence="2">The sequence shown here is derived from an EMBL/GenBank/DDBJ whole genome shotgun (WGS) entry which is preliminary data.</text>
</comment>
<keyword evidence="3" id="KW-1185">Reference proteome</keyword>
<gene>
    <name evidence="2" type="ORF">NKI33_01990</name>
</gene>
<dbReference type="Proteomes" id="UP001464387">
    <property type="component" value="Unassembled WGS sequence"/>
</dbReference>
<proteinExistence type="predicted"/>
<dbReference type="RefSeq" id="WP_287268828.1">
    <property type="nucleotide sequence ID" value="NZ_JAMYMY010000007.1"/>
</dbReference>
<dbReference type="EMBL" id="JAMYPJ010000002">
    <property type="protein sequence ID" value="MER8931740.1"/>
    <property type="molecule type" value="Genomic_DNA"/>
</dbReference>
<evidence type="ECO:0000256" key="1">
    <source>
        <dbReference type="SAM" id="SignalP"/>
    </source>
</evidence>
<feature type="chain" id="PRO_5045807295" evidence="1">
    <location>
        <begin position="21"/>
        <end position="119"/>
    </location>
</feature>
<evidence type="ECO:0000313" key="2">
    <source>
        <dbReference type="EMBL" id="MER8931740.1"/>
    </source>
</evidence>
<reference evidence="2 3" key="1">
    <citation type="journal article" date="2024" name="Proc. Natl. Acad. Sci. U.S.A.">
        <title>The evolutionary genomics of adaptation to stress in wild rhizobium bacteria.</title>
        <authorList>
            <person name="Kehlet-Delgado H."/>
            <person name="Montoya A.P."/>
            <person name="Jensen K.T."/>
            <person name="Wendlandt C.E."/>
            <person name="Dexheimer C."/>
            <person name="Roberts M."/>
            <person name="Torres Martinez L."/>
            <person name="Friesen M.L."/>
            <person name="Griffitts J.S."/>
            <person name="Porter S.S."/>
        </authorList>
    </citation>
    <scope>NUCLEOTIDE SEQUENCE [LARGE SCALE GENOMIC DNA]</scope>
    <source>
        <strain evidence="2 3">M0729</strain>
    </source>
</reference>
<accession>A0ABV1Y993</accession>
<keyword evidence="1" id="KW-0732">Signal</keyword>
<sequence>MRRLAMTMAMSACASGTALAAPPYVGTWSHERLNCSAAADVQRQTVFTVDKAALSLPEFGCEHAAFRKTATGWVVHASQCYGSDPTLEEPFARVIHIERHGAMLRFTWPGFDSGPLVRC</sequence>
<protein>
    <submittedName>
        <fullName evidence="2">Uncharacterized protein</fullName>
    </submittedName>
</protein>
<organism evidence="2 3">
    <name type="scientific">Mesorhizobium opportunistum</name>
    <dbReference type="NCBI Taxonomy" id="593909"/>
    <lineage>
        <taxon>Bacteria</taxon>
        <taxon>Pseudomonadati</taxon>
        <taxon>Pseudomonadota</taxon>
        <taxon>Alphaproteobacteria</taxon>
        <taxon>Hyphomicrobiales</taxon>
        <taxon>Phyllobacteriaceae</taxon>
        <taxon>Mesorhizobium</taxon>
    </lineage>
</organism>
<name>A0ABV1Y993_9HYPH</name>
<evidence type="ECO:0000313" key="3">
    <source>
        <dbReference type="Proteomes" id="UP001464387"/>
    </source>
</evidence>
<feature type="signal peptide" evidence="1">
    <location>
        <begin position="1"/>
        <end position="20"/>
    </location>
</feature>